<evidence type="ECO:0000313" key="2">
    <source>
        <dbReference type="EMBL" id="QPC63388.1"/>
    </source>
</evidence>
<gene>
    <name evidence="2" type="ORF">HYE67_005619</name>
</gene>
<organism evidence="2 3">
    <name type="scientific">Fusarium culmorum</name>
    <dbReference type="NCBI Taxonomy" id="5516"/>
    <lineage>
        <taxon>Eukaryota</taxon>
        <taxon>Fungi</taxon>
        <taxon>Dikarya</taxon>
        <taxon>Ascomycota</taxon>
        <taxon>Pezizomycotina</taxon>
        <taxon>Sordariomycetes</taxon>
        <taxon>Hypocreomycetidae</taxon>
        <taxon>Hypocreales</taxon>
        <taxon>Nectriaceae</taxon>
        <taxon>Fusarium</taxon>
    </lineage>
</organism>
<feature type="region of interest" description="Disordered" evidence="1">
    <location>
        <begin position="14"/>
        <end position="33"/>
    </location>
</feature>
<evidence type="ECO:0000313" key="3">
    <source>
        <dbReference type="Proteomes" id="UP000663297"/>
    </source>
</evidence>
<dbReference type="EMBL" id="CP064749">
    <property type="protein sequence ID" value="QPC63388.1"/>
    <property type="molecule type" value="Genomic_DNA"/>
</dbReference>
<accession>A0A7S8D7E6</accession>
<reference evidence="2" key="1">
    <citation type="submission" date="2020-11" db="EMBL/GenBank/DDBJ databases">
        <title>The chromosome-scale genome resource for two endophytic Fusarium species: F. culmorum and F. pseudograminearum.</title>
        <authorList>
            <person name="Yuan Z."/>
        </authorList>
    </citation>
    <scope>NUCLEOTIDE SEQUENCE</scope>
    <source>
        <strain evidence="2">Class2-1B</strain>
    </source>
</reference>
<feature type="compositionally biased region" description="Basic residues" evidence="1">
    <location>
        <begin position="19"/>
        <end position="29"/>
    </location>
</feature>
<sequence>MEYVEVGLIVGDDPEKHTLKGKSKPKGKGKQTDNIVLRRDKNAMRVFIPVSEKANSQAKFFMGCRYAAGCNP</sequence>
<proteinExistence type="predicted"/>
<protein>
    <submittedName>
        <fullName evidence="2">Uncharacterized protein</fullName>
    </submittedName>
</protein>
<name>A0A7S8D7E6_FUSCU</name>
<dbReference type="AlphaFoldDB" id="A0A7S8D7E6"/>
<evidence type="ECO:0000256" key="1">
    <source>
        <dbReference type="SAM" id="MobiDB-lite"/>
    </source>
</evidence>
<dbReference type="Proteomes" id="UP000663297">
    <property type="component" value="Chromosome 3"/>
</dbReference>